<name>A0A1E5V2B0_9POAL</name>
<dbReference type="PANTHER" id="PTHR45125">
    <property type="entry name" value="F21J9.4-RELATED"/>
    <property type="match status" value="1"/>
</dbReference>
<dbReference type="EMBL" id="LWDX02054183">
    <property type="protein sequence ID" value="OEL19251.1"/>
    <property type="molecule type" value="Genomic_DNA"/>
</dbReference>
<dbReference type="PANTHER" id="PTHR45125:SF40">
    <property type="entry name" value="OS06G0117800 PROTEIN"/>
    <property type="match status" value="1"/>
</dbReference>
<dbReference type="AlphaFoldDB" id="A0A1E5V2B0"/>
<comment type="caution">
    <text evidence="3">The sequence shown here is derived from an EMBL/GenBank/DDBJ whole genome shotgun (WGS) entry which is preliminary data.</text>
</comment>
<feature type="compositionally biased region" description="Low complexity" evidence="1">
    <location>
        <begin position="63"/>
        <end position="74"/>
    </location>
</feature>
<evidence type="ECO:0000313" key="4">
    <source>
        <dbReference type="Proteomes" id="UP000095767"/>
    </source>
</evidence>
<accession>A0A1E5V2B0</accession>
<dbReference type="Pfam" id="PF14303">
    <property type="entry name" value="NAM-associated"/>
    <property type="match status" value="1"/>
</dbReference>
<organism evidence="3 4">
    <name type="scientific">Dichanthelium oligosanthes</name>
    <dbReference type="NCBI Taxonomy" id="888268"/>
    <lineage>
        <taxon>Eukaryota</taxon>
        <taxon>Viridiplantae</taxon>
        <taxon>Streptophyta</taxon>
        <taxon>Embryophyta</taxon>
        <taxon>Tracheophyta</taxon>
        <taxon>Spermatophyta</taxon>
        <taxon>Magnoliopsida</taxon>
        <taxon>Liliopsida</taxon>
        <taxon>Poales</taxon>
        <taxon>Poaceae</taxon>
        <taxon>PACMAD clade</taxon>
        <taxon>Panicoideae</taxon>
        <taxon>Panicodae</taxon>
        <taxon>Paniceae</taxon>
        <taxon>Dichantheliinae</taxon>
        <taxon>Dichanthelium</taxon>
    </lineage>
</organism>
<proteinExistence type="predicted"/>
<sequence length="217" mass="24809">MKAREDRLNESGNTDDDRVKAALSKWAAAHDGEDFKYLHCWRLLWGEPKWLNKVTGQGEGASKGKSPAGPSSSAQGTDSTLPADSGRPIGRDSAKKRRSSEQATAASNSACLEVLQDMHVSRKSVLEERTSRYERTFDVESKKIALKERLVQVQEEALLQQRHMFQFQIQEAQEAREDREERVMTMDLSMLNPEQRGYWKGRQAEILRRRKWTADTQ</sequence>
<feature type="domain" description="No apical meristem-associated C-terminal" evidence="2">
    <location>
        <begin position="35"/>
        <end position="206"/>
    </location>
</feature>
<protein>
    <recommendedName>
        <fullName evidence="2">No apical meristem-associated C-terminal domain-containing protein</fullName>
    </recommendedName>
</protein>
<dbReference type="STRING" id="888268.A0A1E5V2B0"/>
<dbReference type="Proteomes" id="UP000095767">
    <property type="component" value="Unassembled WGS sequence"/>
</dbReference>
<dbReference type="InterPro" id="IPR029466">
    <property type="entry name" value="NAM-associated_C"/>
</dbReference>
<reference evidence="3 4" key="1">
    <citation type="submission" date="2016-09" db="EMBL/GenBank/DDBJ databases">
        <title>The draft genome of Dichanthelium oligosanthes: A C3 panicoid grass species.</title>
        <authorList>
            <person name="Studer A.J."/>
            <person name="Schnable J.C."/>
            <person name="Brutnell T.P."/>
        </authorList>
    </citation>
    <scope>NUCLEOTIDE SEQUENCE [LARGE SCALE GENOMIC DNA]</scope>
    <source>
        <strain evidence="4">cv. Kellogg 1175</strain>
        <tissue evidence="3">Leaf</tissue>
    </source>
</reference>
<gene>
    <name evidence="3" type="ORF">BAE44_0019730</name>
</gene>
<keyword evidence="4" id="KW-1185">Reference proteome</keyword>
<evidence type="ECO:0000313" key="3">
    <source>
        <dbReference type="EMBL" id="OEL19251.1"/>
    </source>
</evidence>
<evidence type="ECO:0000259" key="2">
    <source>
        <dbReference type="Pfam" id="PF14303"/>
    </source>
</evidence>
<feature type="region of interest" description="Disordered" evidence="1">
    <location>
        <begin position="54"/>
        <end position="106"/>
    </location>
</feature>
<evidence type="ECO:0000256" key="1">
    <source>
        <dbReference type="SAM" id="MobiDB-lite"/>
    </source>
</evidence>